<proteinExistence type="predicted"/>
<accession>A0A814K323</accession>
<protein>
    <submittedName>
        <fullName evidence="1">Uncharacterized protein</fullName>
    </submittedName>
</protein>
<dbReference type="AlphaFoldDB" id="A0A814K323"/>
<sequence>MHRLFSKKTPDNSKLELQKVKRKSNESLRIYALRVVQIVRLAYFEDLKKDSFIKGLNPDLIQSLMDREDKQNGERNSSWETMLPIGQQNKTQYLVLQTSYFQHQQQQPFFHPYQTTAQPGITVQVQQPRPFYISNNCQNFSTHKNFRNQYNQVQPQTSYQGKRQFIQFYDPYWKNRWFVCGTRRHTVH</sequence>
<dbReference type="EMBL" id="CAJNOC010005249">
    <property type="protein sequence ID" value="CAF1046905.1"/>
    <property type="molecule type" value="Genomic_DNA"/>
</dbReference>
<organism evidence="1 2">
    <name type="scientific">Brachionus calyciflorus</name>
    <dbReference type="NCBI Taxonomy" id="104777"/>
    <lineage>
        <taxon>Eukaryota</taxon>
        <taxon>Metazoa</taxon>
        <taxon>Spiralia</taxon>
        <taxon>Gnathifera</taxon>
        <taxon>Rotifera</taxon>
        <taxon>Eurotatoria</taxon>
        <taxon>Monogononta</taxon>
        <taxon>Pseudotrocha</taxon>
        <taxon>Ploima</taxon>
        <taxon>Brachionidae</taxon>
        <taxon>Brachionus</taxon>
    </lineage>
</organism>
<evidence type="ECO:0000313" key="2">
    <source>
        <dbReference type="Proteomes" id="UP000663879"/>
    </source>
</evidence>
<name>A0A814K323_9BILA</name>
<reference evidence="1" key="1">
    <citation type="submission" date="2021-02" db="EMBL/GenBank/DDBJ databases">
        <authorList>
            <person name="Nowell W R."/>
        </authorList>
    </citation>
    <scope>NUCLEOTIDE SEQUENCE</scope>
    <source>
        <strain evidence="1">Ploen Becks lab</strain>
    </source>
</reference>
<dbReference type="Proteomes" id="UP000663879">
    <property type="component" value="Unassembled WGS sequence"/>
</dbReference>
<gene>
    <name evidence="1" type="ORF">OXX778_LOCUS18630</name>
</gene>
<comment type="caution">
    <text evidence="1">The sequence shown here is derived from an EMBL/GenBank/DDBJ whole genome shotgun (WGS) entry which is preliminary data.</text>
</comment>
<evidence type="ECO:0000313" key="1">
    <source>
        <dbReference type="EMBL" id="CAF1046905.1"/>
    </source>
</evidence>
<keyword evidence="2" id="KW-1185">Reference proteome</keyword>